<dbReference type="RefSeq" id="WP_230562152.1">
    <property type="nucleotide sequence ID" value="NZ_JAJITC010000007.1"/>
</dbReference>
<name>A0ABS8KEX1_9BURK</name>
<dbReference type="PANTHER" id="PTHR34606">
    <property type="entry name" value="BON DOMAIN-CONTAINING PROTEIN"/>
    <property type="match status" value="1"/>
</dbReference>
<accession>A0ABS8KEX1</accession>
<dbReference type="Pfam" id="PF04972">
    <property type="entry name" value="BON"/>
    <property type="match status" value="1"/>
</dbReference>
<organism evidence="3 4">
    <name type="scientific">Paraburkholderia translucens</name>
    <dbReference type="NCBI Taxonomy" id="2886945"/>
    <lineage>
        <taxon>Bacteria</taxon>
        <taxon>Pseudomonadati</taxon>
        <taxon>Pseudomonadota</taxon>
        <taxon>Betaproteobacteria</taxon>
        <taxon>Burkholderiales</taxon>
        <taxon>Burkholderiaceae</taxon>
        <taxon>Paraburkholderia</taxon>
    </lineage>
</organism>
<dbReference type="PANTHER" id="PTHR34606:SF15">
    <property type="entry name" value="BON DOMAIN-CONTAINING PROTEIN"/>
    <property type="match status" value="1"/>
</dbReference>
<dbReference type="PROSITE" id="PS51257">
    <property type="entry name" value="PROKAR_LIPOPROTEIN"/>
    <property type="match status" value="1"/>
</dbReference>
<gene>
    <name evidence="3" type="ORF">LJ655_15615</name>
</gene>
<feature type="signal peptide" evidence="1">
    <location>
        <begin position="1"/>
        <end position="24"/>
    </location>
</feature>
<evidence type="ECO:0000259" key="2">
    <source>
        <dbReference type="PROSITE" id="PS50914"/>
    </source>
</evidence>
<proteinExistence type="predicted"/>
<keyword evidence="4" id="KW-1185">Reference proteome</keyword>
<dbReference type="PROSITE" id="PS50914">
    <property type="entry name" value="BON"/>
    <property type="match status" value="1"/>
</dbReference>
<dbReference type="InterPro" id="IPR007055">
    <property type="entry name" value="BON_dom"/>
</dbReference>
<evidence type="ECO:0000313" key="3">
    <source>
        <dbReference type="EMBL" id="MCC8403301.1"/>
    </source>
</evidence>
<keyword evidence="1" id="KW-0732">Signal</keyword>
<sequence>MRLVQLVNLTGGTLVVLACLGANAQPTSASGPASVASSAVQSAKEVKAANRQLAKDVRHALRNARSQGLSFTNIKVKANNGAVLLSGSVPDPAQIDLAIAVAKSVAGVESVSSRLVVRSEISGYGAQ</sequence>
<reference evidence="3 4" key="1">
    <citation type="submission" date="2021-11" db="EMBL/GenBank/DDBJ databases">
        <authorList>
            <person name="Oh E.-T."/>
            <person name="Kim S.-B."/>
        </authorList>
    </citation>
    <scope>NUCLEOTIDE SEQUENCE [LARGE SCALE GENOMIC DNA]</scope>
    <source>
        <strain evidence="3 4">MMS20-SJTN17</strain>
    </source>
</reference>
<feature type="chain" id="PRO_5047488785" evidence="1">
    <location>
        <begin position="25"/>
        <end position="127"/>
    </location>
</feature>
<feature type="domain" description="BON" evidence="2">
    <location>
        <begin position="49"/>
        <end position="119"/>
    </location>
</feature>
<evidence type="ECO:0000313" key="4">
    <source>
        <dbReference type="Proteomes" id="UP001430614"/>
    </source>
</evidence>
<evidence type="ECO:0000256" key="1">
    <source>
        <dbReference type="SAM" id="SignalP"/>
    </source>
</evidence>
<dbReference type="Proteomes" id="UP001430614">
    <property type="component" value="Unassembled WGS sequence"/>
</dbReference>
<dbReference type="InterPro" id="IPR051686">
    <property type="entry name" value="Lipoprotein_DolP"/>
</dbReference>
<comment type="caution">
    <text evidence="3">The sequence shown here is derived from an EMBL/GenBank/DDBJ whole genome shotgun (WGS) entry which is preliminary data.</text>
</comment>
<dbReference type="Gene3D" id="3.30.1340.30">
    <property type="match status" value="1"/>
</dbReference>
<dbReference type="EMBL" id="JAJITC010000007">
    <property type="protein sequence ID" value="MCC8403301.1"/>
    <property type="molecule type" value="Genomic_DNA"/>
</dbReference>
<protein>
    <submittedName>
        <fullName evidence="3">BON domain-containing protein</fullName>
    </submittedName>
</protein>